<feature type="domain" description="Sushi" evidence="7">
    <location>
        <begin position="18"/>
        <end position="77"/>
    </location>
</feature>
<keyword evidence="3" id="KW-1015">Disulfide bond</keyword>
<dbReference type="Gene3D" id="2.10.70.10">
    <property type="entry name" value="Complement Module, domain 1"/>
    <property type="match status" value="10"/>
</dbReference>
<dbReference type="PANTHER" id="PTHR45656:SF4">
    <property type="entry name" value="PROTEIN CBR-CLEC-78"/>
    <property type="match status" value="1"/>
</dbReference>
<dbReference type="SUPFAM" id="SSF57603">
    <property type="entry name" value="FnI-like domain"/>
    <property type="match status" value="1"/>
</dbReference>
<keyword evidence="5" id="KW-0768">Sushi</keyword>
<keyword evidence="2" id="KW-0677">Repeat</keyword>
<dbReference type="OrthoDB" id="6480633at2759"/>
<dbReference type="PROSITE" id="PS50923">
    <property type="entry name" value="SUSHI"/>
    <property type="match status" value="8"/>
</dbReference>
<evidence type="ECO:0000259" key="8">
    <source>
        <dbReference type="PROSITE" id="PS51091"/>
    </source>
</evidence>
<organism evidence="9 10">
    <name type="scientific">Branchiostoma lanceolatum</name>
    <name type="common">Common lancelet</name>
    <name type="synonym">Amphioxus lanceolatum</name>
    <dbReference type="NCBI Taxonomy" id="7740"/>
    <lineage>
        <taxon>Eukaryota</taxon>
        <taxon>Metazoa</taxon>
        <taxon>Chordata</taxon>
        <taxon>Cephalochordata</taxon>
        <taxon>Leptocardii</taxon>
        <taxon>Amphioxiformes</taxon>
        <taxon>Branchiostomatidae</taxon>
        <taxon>Branchiostoma</taxon>
    </lineage>
</organism>
<evidence type="ECO:0000313" key="10">
    <source>
        <dbReference type="Proteomes" id="UP000838412"/>
    </source>
</evidence>
<feature type="domain" description="Sushi" evidence="7">
    <location>
        <begin position="607"/>
        <end position="668"/>
    </location>
</feature>
<evidence type="ECO:0000259" key="7">
    <source>
        <dbReference type="PROSITE" id="PS50923"/>
    </source>
</evidence>
<feature type="domain" description="Sushi" evidence="7">
    <location>
        <begin position="442"/>
        <end position="503"/>
    </location>
</feature>
<dbReference type="InterPro" id="IPR000436">
    <property type="entry name" value="Sushi_SCR_CCP_dom"/>
</dbReference>
<sequence>MLLLTCALLAAVGPLVSGECSLPRPPRMGFFFDVNPRLRSSTGQSLKIECDTGFVPSPSDVMTCRADGTWTDVSCVEEGEACYGEEETVVFDFDRLGTCDLPAPPIMGYFVGVSPADTYGLGDSLTVECNAGFLAVPTNVITCQTDGTWGPTVSCFDADFLMAGPVMMDMGFEEGKLDEVTPPPLVVPDKVCAFPITPVHGNMQVSGMNIGATATFWCDPGFKLTGADTLHCEDKGQTTGSWSDLYPLCTESTEQAFGGANDEVVSFNLPNKVCAFPITPAHGHMTVTGTNIGATATFRCDPGFTLTGAGTIHCEDKGLSTGSWSDLYPRCTASADQAFAGGNDEVVSFTLQTPPNKVCAFPITPAHGHMTVTGTNIGASATFSCDPGFTLTGAGTIHCEDKGLSTGSWSDLYPRCTESANQAFAGGNDEVVSFTLQTPPNKVCAFPITPAHGHMMVTGTNIGATATFSCDPGFTLTGAGTIHCEDKGLSTGSWSDLYPRCTASEQAFAGGQEEIIFVPEEQTTCALPSPPLFGYFLLLNPPAVSAVGESLVIECDTGYVTSPSNTITCQEDGTWGPTVSCVDEDSNQAFGGGDEVITAPPLVVPDKVCMFPITPMHGHMQVSGMTIGDTVTFWCDSGFSLIGAGTLHCQDKGHSTGSWSDSFPYCAADAAFIADDEVFTLPPLVQPGCRDPDMGDRLYLVGQSWGKHVRGVTYSCECEADQHFSCREGSGLDWAALGFDLQHPPQAQAFAAASPMVVEATSGCFDPDMGQTYDDGRRWAKAVLGEIQVCQCQGTGRGGGRISCRLAGDADVRSGPLQLDACYDEETGQAYLVGQHWIKGQLNQVCNCVQGDHIVCQ</sequence>
<dbReference type="GO" id="GO:0005576">
    <property type="term" value="C:extracellular region"/>
    <property type="evidence" value="ECO:0007669"/>
    <property type="project" value="InterPro"/>
</dbReference>
<feature type="chain" id="PRO_5035441395" evidence="6">
    <location>
        <begin position="19"/>
        <end position="857"/>
    </location>
</feature>
<keyword evidence="10" id="KW-1185">Reference proteome</keyword>
<feature type="domain" description="Fibronectin type-I" evidence="8">
    <location>
        <begin position="762"/>
        <end position="807"/>
    </location>
</feature>
<evidence type="ECO:0000256" key="4">
    <source>
        <dbReference type="ARBA" id="ARBA00023180"/>
    </source>
</evidence>
<dbReference type="SUPFAM" id="SSF57535">
    <property type="entry name" value="Complement control module/SCR domain"/>
    <property type="match status" value="8"/>
</dbReference>
<dbReference type="SMART" id="SM00058">
    <property type="entry name" value="FN1"/>
    <property type="match status" value="3"/>
</dbReference>
<evidence type="ECO:0000256" key="5">
    <source>
        <dbReference type="PROSITE-ProRule" id="PRU00302"/>
    </source>
</evidence>
<dbReference type="Pfam" id="PF00084">
    <property type="entry name" value="Sushi"/>
    <property type="match status" value="8"/>
</dbReference>
<feature type="domain" description="Sushi" evidence="7">
    <location>
        <begin position="357"/>
        <end position="418"/>
    </location>
</feature>
<evidence type="ECO:0000256" key="2">
    <source>
        <dbReference type="ARBA" id="ARBA00022737"/>
    </source>
</evidence>
<feature type="domain" description="Sushi" evidence="7">
    <location>
        <begin position="272"/>
        <end position="333"/>
    </location>
</feature>
<dbReference type="PROSITE" id="PS51091">
    <property type="entry name" value="FN1_2"/>
    <property type="match status" value="1"/>
</dbReference>
<reference evidence="9" key="1">
    <citation type="submission" date="2022-01" db="EMBL/GenBank/DDBJ databases">
        <authorList>
            <person name="Braso-Vives M."/>
        </authorList>
    </citation>
    <scope>NUCLEOTIDE SEQUENCE</scope>
</reference>
<feature type="domain" description="Sushi" evidence="7">
    <location>
        <begin position="523"/>
        <end position="583"/>
    </location>
</feature>
<gene>
    <name evidence="9" type="primary">CR2</name>
    <name evidence="9" type="ORF">BLAG_LOCUS7862</name>
</gene>
<dbReference type="AlphaFoldDB" id="A0A8J9Z1R2"/>
<evidence type="ECO:0000256" key="6">
    <source>
        <dbReference type="SAM" id="SignalP"/>
    </source>
</evidence>
<dbReference type="Proteomes" id="UP000838412">
    <property type="component" value="Chromosome 14"/>
</dbReference>
<evidence type="ECO:0000256" key="1">
    <source>
        <dbReference type="ARBA" id="ARBA00022729"/>
    </source>
</evidence>
<keyword evidence="4" id="KW-0325">Glycoprotein</keyword>
<feature type="domain" description="Sushi" evidence="7">
    <location>
        <begin position="97"/>
        <end position="157"/>
    </location>
</feature>
<dbReference type="PANTHER" id="PTHR45656">
    <property type="entry name" value="PROTEIN CBR-CLEC-78"/>
    <property type="match status" value="1"/>
</dbReference>
<name>A0A8J9Z1R2_BRALA</name>
<feature type="domain" description="Sushi" evidence="7">
    <location>
        <begin position="190"/>
        <end position="251"/>
    </location>
</feature>
<dbReference type="EMBL" id="OV696699">
    <property type="protein sequence ID" value="CAH1245589.1"/>
    <property type="molecule type" value="Genomic_DNA"/>
</dbReference>
<proteinExistence type="predicted"/>
<dbReference type="InterPro" id="IPR051277">
    <property type="entry name" value="SEZ6_CSMD_C4BPB_Regulators"/>
</dbReference>
<keyword evidence="1 6" id="KW-0732">Signal</keyword>
<dbReference type="CDD" id="cd00033">
    <property type="entry name" value="CCP"/>
    <property type="match status" value="8"/>
</dbReference>
<accession>A0A8J9Z1R2</accession>
<evidence type="ECO:0000313" key="9">
    <source>
        <dbReference type="EMBL" id="CAH1245589.1"/>
    </source>
</evidence>
<protein>
    <submittedName>
        <fullName evidence="9">CR2 protein</fullName>
    </submittedName>
</protein>
<dbReference type="InterPro" id="IPR000083">
    <property type="entry name" value="Fibronectin_type1"/>
</dbReference>
<feature type="signal peptide" evidence="6">
    <location>
        <begin position="1"/>
        <end position="18"/>
    </location>
</feature>
<dbReference type="SMART" id="SM00032">
    <property type="entry name" value="CCP"/>
    <property type="match status" value="8"/>
</dbReference>
<dbReference type="InterPro" id="IPR035976">
    <property type="entry name" value="Sushi/SCR/CCP_sf"/>
</dbReference>
<comment type="caution">
    <text evidence="5">Lacks conserved residue(s) required for the propagation of feature annotation.</text>
</comment>
<evidence type="ECO:0000256" key="3">
    <source>
        <dbReference type="ARBA" id="ARBA00023157"/>
    </source>
</evidence>